<organism evidence="17 18">
    <name type="scientific">Strigamia maritima</name>
    <name type="common">European centipede</name>
    <name type="synonym">Geophilus maritimus</name>
    <dbReference type="NCBI Taxonomy" id="126957"/>
    <lineage>
        <taxon>Eukaryota</taxon>
        <taxon>Metazoa</taxon>
        <taxon>Ecdysozoa</taxon>
        <taxon>Arthropoda</taxon>
        <taxon>Myriapoda</taxon>
        <taxon>Chilopoda</taxon>
        <taxon>Pleurostigmophora</taxon>
        <taxon>Geophilomorpha</taxon>
        <taxon>Linotaeniidae</taxon>
        <taxon>Strigamia</taxon>
    </lineage>
</organism>
<keyword evidence="18" id="KW-1185">Reference proteome</keyword>
<dbReference type="PANTHER" id="PTHR24089">
    <property type="entry name" value="SOLUTE CARRIER FAMILY 25"/>
    <property type="match status" value="1"/>
</dbReference>
<comment type="subcellular location">
    <subcellularLocation>
        <location evidence="1">Mitochondrion membrane</location>
        <topology evidence="1">Multi-pass membrane protein</topology>
    </subcellularLocation>
</comment>
<name>T1IVW8_STRMM</name>
<dbReference type="EnsemblMetazoa" id="SMAR005323-RA">
    <property type="protein sequence ID" value="SMAR005323-PA"/>
    <property type="gene ID" value="SMAR005323"/>
</dbReference>
<dbReference type="Gene3D" id="1.50.40.10">
    <property type="entry name" value="Mitochondrial carrier domain"/>
    <property type="match status" value="1"/>
</dbReference>
<keyword evidence="5" id="KW-0677">Repeat</keyword>
<evidence type="ECO:0000313" key="18">
    <source>
        <dbReference type="Proteomes" id="UP000014500"/>
    </source>
</evidence>
<dbReference type="EMBL" id="AFFK01019787">
    <property type="status" value="NOT_ANNOTATED_CDS"/>
    <property type="molecule type" value="Genomic_DNA"/>
</dbReference>
<feature type="repeat" description="Solcar" evidence="13">
    <location>
        <begin position="221"/>
        <end position="307"/>
    </location>
</feature>
<comment type="function">
    <text evidence="9">Mitochondrial transporter mediating uptake of thiamine diphosphate into mitochondria. It is not clear if the antiporter activity is affected by the membrane potential or by the proton electrochemical gradient.</text>
</comment>
<feature type="coiled-coil region" evidence="15">
    <location>
        <begin position="56"/>
        <end position="90"/>
    </location>
</feature>
<keyword evidence="15" id="KW-0175">Coiled coil</keyword>
<evidence type="ECO:0000256" key="1">
    <source>
        <dbReference type="ARBA" id="ARBA00004225"/>
    </source>
</evidence>
<protein>
    <recommendedName>
        <fullName evidence="10">Mitochondrial thiamine pyrophosphate carrier</fullName>
    </recommendedName>
    <alternativeName>
        <fullName evidence="11">Solute carrier family 25 member 19</fullName>
    </alternativeName>
</protein>
<dbReference type="InterPro" id="IPR002067">
    <property type="entry name" value="MCP"/>
</dbReference>
<comment type="catalytic activity">
    <reaction evidence="12">
        <text>thiamine phosphate(out) + thiamine diphosphate(in) = thiamine phosphate(in) + thiamine diphosphate(out)</text>
        <dbReference type="Rhea" id="RHEA:73383"/>
        <dbReference type="ChEBI" id="CHEBI:37575"/>
        <dbReference type="ChEBI" id="CHEBI:58937"/>
    </reaction>
</comment>
<keyword evidence="4 13" id="KW-0812">Transmembrane</keyword>
<accession>T1IVW8</accession>
<evidence type="ECO:0000256" key="14">
    <source>
        <dbReference type="RuleBase" id="RU000488"/>
    </source>
</evidence>
<dbReference type="Pfam" id="PF00153">
    <property type="entry name" value="Mito_carr"/>
    <property type="match status" value="3"/>
</dbReference>
<keyword evidence="6" id="KW-1133">Transmembrane helix</keyword>
<dbReference type="STRING" id="126957.T1IVW8"/>
<evidence type="ECO:0000256" key="8">
    <source>
        <dbReference type="ARBA" id="ARBA00023136"/>
    </source>
</evidence>
<reference evidence="18" key="1">
    <citation type="submission" date="2011-05" db="EMBL/GenBank/DDBJ databases">
        <authorList>
            <person name="Richards S.R."/>
            <person name="Qu J."/>
            <person name="Jiang H."/>
            <person name="Jhangiani S.N."/>
            <person name="Agravi P."/>
            <person name="Goodspeed R."/>
            <person name="Gross S."/>
            <person name="Mandapat C."/>
            <person name="Jackson L."/>
            <person name="Mathew T."/>
            <person name="Pu L."/>
            <person name="Thornton R."/>
            <person name="Saada N."/>
            <person name="Wilczek-Boney K.B."/>
            <person name="Lee S."/>
            <person name="Kovar C."/>
            <person name="Wu Y."/>
            <person name="Scherer S.E."/>
            <person name="Worley K.C."/>
            <person name="Muzny D.M."/>
            <person name="Gibbs R."/>
        </authorList>
    </citation>
    <scope>NUCLEOTIDE SEQUENCE</scope>
    <source>
        <strain evidence="18">Brora</strain>
    </source>
</reference>
<dbReference type="InterPro" id="IPR023395">
    <property type="entry name" value="MCP_dom_sf"/>
</dbReference>
<dbReference type="InterPro" id="IPR018108">
    <property type="entry name" value="MCP_transmembrane"/>
</dbReference>
<evidence type="ECO:0000256" key="13">
    <source>
        <dbReference type="PROSITE-ProRule" id="PRU00282"/>
    </source>
</evidence>
<dbReference type="FunFam" id="1.50.40.10:FF:000011">
    <property type="entry name" value="Mitochondrial thiamine pyrophosphate carrier 1"/>
    <property type="match status" value="1"/>
</dbReference>
<dbReference type="PhylomeDB" id="T1IVW8"/>
<dbReference type="Proteomes" id="UP000014500">
    <property type="component" value="Unassembled WGS sequence"/>
</dbReference>
<evidence type="ECO:0000256" key="16">
    <source>
        <dbReference type="SAM" id="MobiDB-lite"/>
    </source>
</evidence>
<proteinExistence type="inferred from homology"/>
<evidence type="ECO:0000256" key="2">
    <source>
        <dbReference type="ARBA" id="ARBA00006375"/>
    </source>
</evidence>
<reference evidence="17" key="2">
    <citation type="submission" date="2015-02" db="UniProtKB">
        <authorList>
            <consortium name="EnsemblMetazoa"/>
        </authorList>
    </citation>
    <scope>IDENTIFICATION</scope>
</reference>
<sequence>MVDEVDRQIQIKQQLDKHNAGLGDLSDLDKDTTFGKKKPQKGNAAAENSKSQAEEEAAVDAAAHKLKEKLDRIREENVSLSEKLTHAKEAVSEISEEVHIKKKIYRYEAAIAGAGAGSCARICTQPLDVLKIRFQLQVERISDHDPRSKYQGLFHATRQIMREEKVWAFWKGHSTAQFLSTSYGMLQVVTYTQWVTYEWLTYEVLTKEAWNYSPTYRSDGVQPFLHFVCGGVAGCVGTLASSPFDVIRTRLVGQGKPEIYRGTWHAGYLMLRDEGITTFYKGMVPALLQIAPYSGMQFMAYSMLTKHWKKKKEGLEKKEESGWLTSLLCGMMAGLIAKSVIYPLDVVKKRLQVQGFHTARQQFGKTVKYKGLLDCFRVMMRDEGPYSIYKGYIPSCLKAATNTGLNFMMYEQFITFLHFVESDSFWFDF</sequence>
<evidence type="ECO:0000256" key="10">
    <source>
        <dbReference type="ARBA" id="ARBA00040836"/>
    </source>
</evidence>
<dbReference type="HOGENOM" id="CLU_015166_10_3_1"/>
<feature type="repeat" description="Solcar" evidence="13">
    <location>
        <begin position="321"/>
        <end position="416"/>
    </location>
</feature>
<evidence type="ECO:0000256" key="15">
    <source>
        <dbReference type="SAM" id="Coils"/>
    </source>
</evidence>
<keyword evidence="3 14" id="KW-0813">Transport</keyword>
<evidence type="ECO:0000256" key="5">
    <source>
        <dbReference type="ARBA" id="ARBA00022737"/>
    </source>
</evidence>
<evidence type="ECO:0000256" key="12">
    <source>
        <dbReference type="ARBA" id="ARBA00050799"/>
    </source>
</evidence>
<dbReference type="PROSITE" id="PS50920">
    <property type="entry name" value="SOLCAR"/>
    <property type="match status" value="3"/>
</dbReference>
<dbReference type="eggNOG" id="KOG0752">
    <property type="taxonomic scope" value="Eukaryota"/>
</dbReference>
<comment type="similarity">
    <text evidence="2 14">Belongs to the mitochondrial carrier (TC 2.A.29) family.</text>
</comment>
<dbReference type="OMA" id="FQMQVEP"/>
<dbReference type="AlphaFoldDB" id="T1IVW8"/>
<dbReference type="SUPFAM" id="SSF103506">
    <property type="entry name" value="Mitochondrial carrier"/>
    <property type="match status" value="1"/>
</dbReference>
<dbReference type="GO" id="GO:0031966">
    <property type="term" value="C:mitochondrial membrane"/>
    <property type="evidence" value="ECO:0007669"/>
    <property type="project" value="UniProtKB-SubCell"/>
</dbReference>
<evidence type="ECO:0000256" key="3">
    <source>
        <dbReference type="ARBA" id="ARBA00022448"/>
    </source>
</evidence>
<evidence type="ECO:0000256" key="9">
    <source>
        <dbReference type="ARBA" id="ARBA00037549"/>
    </source>
</evidence>
<evidence type="ECO:0000256" key="4">
    <source>
        <dbReference type="ARBA" id="ARBA00022692"/>
    </source>
</evidence>
<feature type="region of interest" description="Disordered" evidence="16">
    <location>
        <begin position="20"/>
        <end position="55"/>
    </location>
</feature>
<evidence type="ECO:0000256" key="6">
    <source>
        <dbReference type="ARBA" id="ARBA00022989"/>
    </source>
</evidence>
<evidence type="ECO:0000256" key="11">
    <source>
        <dbReference type="ARBA" id="ARBA00041879"/>
    </source>
</evidence>
<keyword evidence="7" id="KW-0496">Mitochondrion</keyword>
<feature type="repeat" description="Solcar" evidence="13">
    <location>
        <begin position="104"/>
        <end position="197"/>
    </location>
</feature>
<keyword evidence="8 13" id="KW-0472">Membrane</keyword>
<evidence type="ECO:0000256" key="7">
    <source>
        <dbReference type="ARBA" id="ARBA00023128"/>
    </source>
</evidence>
<dbReference type="PRINTS" id="PR00926">
    <property type="entry name" value="MITOCARRIER"/>
</dbReference>
<evidence type="ECO:0000313" key="17">
    <source>
        <dbReference type="EnsemblMetazoa" id="SMAR005323-PA"/>
    </source>
</evidence>
<dbReference type="GO" id="GO:0090422">
    <property type="term" value="F:thiamine pyrophosphate transmembrane transporter activity"/>
    <property type="evidence" value="ECO:0007669"/>
    <property type="project" value="UniProtKB-ARBA"/>
</dbReference>